<dbReference type="AlphaFoldDB" id="A0A426XCK3"/>
<gene>
    <name evidence="2" type="ORF">B296_00056116</name>
</gene>
<evidence type="ECO:0000256" key="1">
    <source>
        <dbReference type="SAM" id="MobiDB-lite"/>
    </source>
</evidence>
<evidence type="ECO:0000313" key="3">
    <source>
        <dbReference type="Proteomes" id="UP000287651"/>
    </source>
</evidence>
<comment type="caution">
    <text evidence="2">The sequence shown here is derived from an EMBL/GenBank/DDBJ whole genome shotgun (WGS) entry which is preliminary data.</text>
</comment>
<evidence type="ECO:0008006" key="4">
    <source>
        <dbReference type="Google" id="ProtNLM"/>
    </source>
</evidence>
<feature type="region of interest" description="Disordered" evidence="1">
    <location>
        <begin position="203"/>
        <end position="274"/>
    </location>
</feature>
<sequence length="274" mass="30497">GENMTSIEPNSGAINDICVFNESGLMLLALDSSQIPAYFVPALGPAPKWCSYLENLTAKALVDPFAYVEYREKQKKEKIEAKQASRITDYEVDELSQEFLSLHPQSSKKQPSLIEEHFEPVREDWEEQGTSDSDASIASQDSEDELDTDGNKVKKSKGMRLYEVKDERHAEAFLRSVSLAKEDALPLGERVAALEKQQSVGTLNDVKFGPGGSRQISFTSKSSKRQKVEQPEEGQRRGIHSLGLKPSKSEFYAMGKQGGRGRRGQGRGRGRGRR</sequence>
<dbReference type="InterPro" id="IPR040382">
    <property type="entry name" value="NOL10/Enp2"/>
</dbReference>
<dbReference type="Proteomes" id="UP000287651">
    <property type="component" value="Unassembled WGS sequence"/>
</dbReference>
<dbReference type="GO" id="GO:0032040">
    <property type="term" value="C:small-subunit processome"/>
    <property type="evidence" value="ECO:0007669"/>
    <property type="project" value="TreeGrafter"/>
</dbReference>
<organism evidence="2 3">
    <name type="scientific">Ensete ventricosum</name>
    <name type="common">Abyssinian banana</name>
    <name type="synonym">Musa ensete</name>
    <dbReference type="NCBI Taxonomy" id="4639"/>
    <lineage>
        <taxon>Eukaryota</taxon>
        <taxon>Viridiplantae</taxon>
        <taxon>Streptophyta</taxon>
        <taxon>Embryophyta</taxon>
        <taxon>Tracheophyta</taxon>
        <taxon>Spermatophyta</taxon>
        <taxon>Magnoliopsida</taxon>
        <taxon>Liliopsida</taxon>
        <taxon>Zingiberales</taxon>
        <taxon>Musaceae</taxon>
        <taxon>Ensete</taxon>
    </lineage>
</organism>
<evidence type="ECO:0000313" key="2">
    <source>
        <dbReference type="EMBL" id="RRT37219.1"/>
    </source>
</evidence>
<feature type="compositionally biased region" description="Basic residues" evidence="1">
    <location>
        <begin position="259"/>
        <end position="274"/>
    </location>
</feature>
<feature type="region of interest" description="Disordered" evidence="1">
    <location>
        <begin position="123"/>
        <end position="160"/>
    </location>
</feature>
<feature type="compositionally biased region" description="Basic and acidic residues" evidence="1">
    <location>
        <begin position="226"/>
        <end position="236"/>
    </location>
</feature>
<proteinExistence type="predicted"/>
<dbReference type="PANTHER" id="PTHR14927:SF0">
    <property type="entry name" value="NUCLEOLAR PROTEIN 10"/>
    <property type="match status" value="1"/>
</dbReference>
<dbReference type="GO" id="GO:0030686">
    <property type="term" value="C:90S preribosome"/>
    <property type="evidence" value="ECO:0007669"/>
    <property type="project" value="TreeGrafter"/>
</dbReference>
<dbReference type="PANTHER" id="PTHR14927">
    <property type="entry name" value="NUCLEOLAR PROTEIN 10"/>
    <property type="match status" value="1"/>
</dbReference>
<reference evidence="2 3" key="1">
    <citation type="journal article" date="2014" name="Agronomy (Basel)">
        <title>A Draft Genome Sequence for Ensete ventricosum, the Drought-Tolerant Tree Against Hunger.</title>
        <authorList>
            <person name="Harrison J."/>
            <person name="Moore K.A."/>
            <person name="Paszkiewicz K."/>
            <person name="Jones T."/>
            <person name="Grant M."/>
            <person name="Ambacheew D."/>
            <person name="Muzemil S."/>
            <person name="Studholme D.J."/>
        </authorList>
    </citation>
    <scope>NUCLEOTIDE SEQUENCE [LARGE SCALE GENOMIC DNA]</scope>
</reference>
<dbReference type="EMBL" id="AMZH03022543">
    <property type="protein sequence ID" value="RRT37219.1"/>
    <property type="molecule type" value="Genomic_DNA"/>
</dbReference>
<accession>A0A426XCK3</accession>
<dbReference type="GO" id="GO:0000462">
    <property type="term" value="P:maturation of SSU-rRNA from tricistronic rRNA transcript (SSU-rRNA, 5.8S rRNA, LSU-rRNA)"/>
    <property type="evidence" value="ECO:0007669"/>
    <property type="project" value="TreeGrafter"/>
</dbReference>
<protein>
    <recommendedName>
        <fullName evidence="4">NUC153 domain-containing protein</fullName>
    </recommendedName>
</protein>
<feature type="compositionally biased region" description="Low complexity" evidence="1">
    <location>
        <begin position="131"/>
        <end position="140"/>
    </location>
</feature>
<feature type="non-terminal residue" evidence="2">
    <location>
        <position position="1"/>
    </location>
</feature>
<name>A0A426XCK3_ENSVE</name>